<evidence type="ECO:0000313" key="1">
    <source>
        <dbReference type="EMBL" id="MBB4959093.1"/>
    </source>
</evidence>
<dbReference type="Proteomes" id="UP000578819">
    <property type="component" value="Unassembled WGS sequence"/>
</dbReference>
<comment type="caution">
    <text evidence="1">The sequence shown here is derived from an EMBL/GenBank/DDBJ whole genome shotgun (WGS) entry which is preliminary data.</text>
</comment>
<protein>
    <submittedName>
        <fullName evidence="1">Uncharacterized protein</fullName>
    </submittedName>
</protein>
<keyword evidence="2" id="KW-1185">Reference proteome</keyword>
<evidence type="ECO:0000313" key="2">
    <source>
        <dbReference type="Proteomes" id="UP000578819"/>
    </source>
</evidence>
<sequence length="32" mass="3769">MAMGRTGRFVDDDRTLFSQRQVIPKVFFIHSL</sequence>
<reference evidence="1 2" key="1">
    <citation type="submission" date="2020-08" db="EMBL/GenBank/DDBJ databases">
        <title>Sequencing the genomes of 1000 actinobacteria strains.</title>
        <authorList>
            <person name="Klenk H.-P."/>
        </authorList>
    </citation>
    <scope>NUCLEOTIDE SEQUENCE [LARGE SCALE GENOMIC DNA]</scope>
    <source>
        <strain evidence="1 2">DSM 45886</strain>
    </source>
</reference>
<gene>
    <name evidence="1" type="ORF">FHR38_002826</name>
</gene>
<accession>A0A7W7SQI2</accession>
<proteinExistence type="predicted"/>
<dbReference type="EMBL" id="JACHJW010000001">
    <property type="protein sequence ID" value="MBB4959093.1"/>
    <property type="molecule type" value="Genomic_DNA"/>
</dbReference>
<dbReference type="AlphaFoldDB" id="A0A7W7SQI2"/>
<name>A0A7W7SQI2_9ACTN</name>
<organism evidence="1 2">
    <name type="scientific">Micromonospora polyrhachis</name>
    <dbReference type="NCBI Taxonomy" id="1282883"/>
    <lineage>
        <taxon>Bacteria</taxon>
        <taxon>Bacillati</taxon>
        <taxon>Actinomycetota</taxon>
        <taxon>Actinomycetes</taxon>
        <taxon>Micromonosporales</taxon>
        <taxon>Micromonosporaceae</taxon>
        <taxon>Micromonospora</taxon>
    </lineage>
</organism>